<gene>
    <name evidence="2" type="ORF">METZ01_LOCUS112992</name>
</gene>
<dbReference type="GO" id="GO:0016811">
    <property type="term" value="F:hydrolase activity, acting on carbon-nitrogen (but not peptide) bonds, in linear amides"/>
    <property type="evidence" value="ECO:0007669"/>
    <property type="project" value="UniProtKB-ARBA"/>
</dbReference>
<dbReference type="AlphaFoldDB" id="A0A381X645"/>
<evidence type="ECO:0000313" key="2">
    <source>
        <dbReference type="EMBL" id="SVA60138.1"/>
    </source>
</evidence>
<reference evidence="2" key="1">
    <citation type="submission" date="2018-05" db="EMBL/GenBank/DDBJ databases">
        <authorList>
            <person name="Lanie J.A."/>
            <person name="Ng W.-L."/>
            <person name="Kazmierczak K.M."/>
            <person name="Andrzejewski T.M."/>
            <person name="Davidsen T.M."/>
            <person name="Wayne K.J."/>
            <person name="Tettelin H."/>
            <person name="Glass J.I."/>
            <person name="Rusch D."/>
            <person name="Podicherti R."/>
            <person name="Tsui H.-C.T."/>
            <person name="Winkler M.E."/>
        </authorList>
    </citation>
    <scope>NUCLEOTIDE SEQUENCE</scope>
</reference>
<proteinExistence type="predicted"/>
<dbReference type="Gene3D" id="3.60.20.30">
    <property type="entry name" value="(Glycosyl)asparaginase"/>
    <property type="match status" value="1"/>
</dbReference>
<dbReference type="SUPFAM" id="SSF56235">
    <property type="entry name" value="N-terminal nucleophile aminohydrolases (Ntn hydrolases)"/>
    <property type="match status" value="1"/>
</dbReference>
<accession>A0A381X645</accession>
<organism evidence="2">
    <name type="scientific">marine metagenome</name>
    <dbReference type="NCBI Taxonomy" id="408172"/>
    <lineage>
        <taxon>unclassified sequences</taxon>
        <taxon>metagenomes</taxon>
        <taxon>ecological metagenomes</taxon>
    </lineage>
</organism>
<protein>
    <recommendedName>
        <fullName evidence="3">Asparaginase</fullName>
    </recommendedName>
</protein>
<name>A0A381X645_9ZZZZ</name>
<dbReference type="Pfam" id="PF01112">
    <property type="entry name" value="Asparaginase_2"/>
    <property type="match status" value="2"/>
</dbReference>
<dbReference type="EMBL" id="UINC01014033">
    <property type="protein sequence ID" value="SVA60138.1"/>
    <property type="molecule type" value="Genomic_DNA"/>
</dbReference>
<sequence>MTTPAAVAHGGAGPGPERQHNVEAAVQRAAEILQAGGSAVEAAVEACILLEDDPVFNAGTGAVFRNDGSILLDASLQTSDGRMGFVIAMRDTPNPIRVAADLLDEEINGLAGDGARVWADARGHPKASVEGRPPKDKSGDTVGVIARDSTGSLACATSTGGTSHRPAGRVGDVPLPGSGFWAQGDLAVAATGVGEAITKSLLSYRIYERIRSTGDSLDVAMRWGIDELIDEGISVGLISLGSEGEGRGHSNTDMPWAAWTG</sequence>
<feature type="region of interest" description="Disordered" evidence="1">
    <location>
        <begin position="1"/>
        <end position="20"/>
    </location>
</feature>
<dbReference type="CDD" id="cd04703">
    <property type="entry name" value="Asparaginase_2_like_1"/>
    <property type="match status" value="1"/>
</dbReference>
<dbReference type="InterPro" id="IPR029055">
    <property type="entry name" value="Ntn_hydrolases_N"/>
</dbReference>
<dbReference type="PANTHER" id="PTHR10188">
    <property type="entry name" value="L-ASPARAGINASE"/>
    <property type="match status" value="1"/>
</dbReference>
<dbReference type="PANTHER" id="PTHR10188:SF6">
    <property type="entry name" value="N(4)-(BETA-N-ACETYLGLUCOSAMINYL)-L-ASPARAGINASE"/>
    <property type="match status" value="1"/>
</dbReference>
<dbReference type="InterPro" id="IPR000246">
    <property type="entry name" value="Peptidase_T2"/>
</dbReference>
<evidence type="ECO:0008006" key="3">
    <source>
        <dbReference type="Google" id="ProtNLM"/>
    </source>
</evidence>
<evidence type="ECO:0000256" key="1">
    <source>
        <dbReference type="SAM" id="MobiDB-lite"/>
    </source>
</evidence>